<evidence type="ECO:0000256" key="6">
    <source>
        <dbReference type="ARBA" id="ARBA00023139"/>
    </source>
</evidence>
<keyword evidence="6" id="KW-0564">Palmitate</keyword>
<dbReference type="Pfam" id="PF01529">
    <property type="entry name" value="DHHC"/>
    <property type="match status" value="1"/>
</dbReference>
<dbReference type="PROSITE" id="PS50216">
    <property type="entry name" value="DHHC"/>
    <property type="match status" value="1"/>
</dbReference>
<keyword evidence="3 10" id="KW-0812">Transmembrane</keyword>
<protein>
    <recommendedName>
        <fullName evidence="10">Palmitoyltransferase</fullName>
        <ecNumber evidence="10">2.3.1.225</ecNumber>
    </recommendedName>
</protein>
<dbReference type="EC" id="2.3.1.225" evidence="10"/>
<evidence type="ECO:0000256" key="2">
    <source>
        <dbReference type="ARBA" id="ARBA00022679"/>
    </source>
</evidence>
<dbReference type="STRING" id="90262.A0A1X2IHL0"/>
<gene>
    <name evidence="12" type="ORF">BCR42DRAFT_415249</name>
</gene>
<feature type="domain" description="Palmitoyltransferase DHHC" evidence="11">
    <location>
        <begin position="74"/>
        <end position="242"/>
    </location>
</feature>
<accession>A0A1X2IHL0</accession>
<comment type="domain">
    <text evidence="10">The DHHC domain is required for palmitoyltransferase activity.</text>
</comment>
<dbReference type="PANTHER" id="PTHR12246">
    <property type="entry name" value="PALMITOYLTRANSFERASE ZDHHC16"/>
    <property type="match status" value="1"/>
</dbReference>
<comment type="caution">
    <text evidence="12">The sequence shown here is derived from an EMBL/GenBank/DDBJ whole genome shotgun (WGS) entry which is preliminary data.</text>
</comment>
<keyword evidence="13" id="KW-1185">Reference proteome</keyword>
<keyword evidence="4 10" id="KW-1133">Transmembrane helix</keyword>
<comment type="similarity">
    <text evidence="10">Belongs to the DHHC palmitoyltransferase family.</text>
</comment>
<evidence type="ECO:0000313" key="13">
    <source>
        <dbReference type="Proteomes" id="UP000193560"/>
    </source>
</evidence>
<keyword evidence="2 10" id="KW-0808">Transferase</keyword>
<feature type="transmembrane region" description="Helical" evidence="10">
    <location>
        <begin position="159"/>
        <end position="177"/>
    </location>
</feature>
<evidence type="ECO:0000256" key="8">
    <source>
        <dbReference type="ARBA" id="ARBA00023315"/>
    </source>
</evidence>
<dbReference type="GO" id="GO:0016020">
    <property type="term" value="C:membrane"/>
    <property type="evidence" value="ECO:0007669"/>
    <property type="project" value="UniProtKB-SubCell"/>
</dbReference>
<organism evidence="12 13">
    <name type="scientific">Absidia repens</name>
    <dbReference type="NCBI Taxonomy" id="90262"/>
    <lineage>
        <taxon>Eukaryota</taxon>
        <taxon>Fungi</taxon>
        <taxon>Fungi incertae sedis</taxon>
        <taxon>Mucoromycota</taxon>
        <taxon>Mucoromycotina</taxon>
        <taxon>Mucoromycetes</taxon>
        <taxon>Mucorales</taxon>
        <taxon>Cunninghamellaceae</taxon>
        <taxon>Absidia</taxon>
    </lineage>
</organism>
<feature type="transmembrane region" description="Helical" evidence="10">
    <location>
        <begin position="122"/>
        <end position="139"/>
    </location>
</feature>
<keyword evidence="5 10" id="KW-0472">Membrane</keyword>
<feature type="transmembrane region" description="Helical" evidence="10">
    <location>
        <begin position="20"/>
        <end position="41"/>
    </location>
</feature>
<dbReference type="EMBL" id="MCGE01000011">
    <property type="protein sequence ID" value="ORZ16530.1"/>
    <property type="molecule type" value="Genomic_DNA"/>
</dbReference>
<evidence type="ECO:0000256" key="10">
    <source>
        <dbReference type="RuleBase" id="RU079119"/>
    </source>
</evidence>
<proteinExistence type="inferred from homology"/>
<name>A0A1X2IHL0_9FUNG</name>
<comment type="catalytic activity">
    <reaction evidence="9 10">
        <text>L-cysteinyl-[protein] + hexadecanoyl-CoA = S-hexadecanoyl-L-cysteinyl-[protein] + CoA</text>
        <dbReference type="Rhea" id="RHEA:36683"/>
        <dbReference type="Rhea" id="RHEA-COMP:10131"/>
        <dbReference type="Rhea" id="RHEA-COMP:11032"/>
        <dbReference type="ChEBI" id="CHEBI:29950"/>
        <dbReference type="ChEBI" id="CHEBI:57287"/>
        <dbReference type="ChEBI" id="CHEBI:57379"/>
        <dbReference type="ChEBI" id="CHEBI:74151"/>
        <dbReference type="EC" id="2.3.1.225"/>
    </reaction>
</comment>
<reference evidence="12 13" key="1">
    <citation type="submission" date="2016-07" db="EMBL/GenBank/DDBJ databases">
        <title>Pervasive Adenine N6-methylation of Active Genes in Fungi.</title>
        <authorList>
            <consortium name="DOE Joint Genome Institute"/>
            <person name="Mondo S.J."/>
            <person name="Dannebaum R.O."/>
            <person name="Kuo R.C."/>
            <person name="Labutti K."/>
            <person name="Haridas S."/>
            <person name="Kuo A."/>
            <person name="Salamov A."/>
            <person name="Ahrendt S.R."/>
            <person name="Lipzen A."/>
            <person name="Sullivan W."/>
            <person name="Andreopoulos W.B."/>
            <person name="Clum A."/>
            <person name="Lindquist E."/>
            <person name="Daum C."/>
            <person name="Ramamoorthy G.K."/>
            <person name="Gryganskyi A."/>
            <person name="Culley D."/>
            <person name="Magnuson J.K."/>
            <person name="James T.Y."/>
            <person name="O'Malley M.A."/>
            <person name="Stajich J.E."/>
            <person name="Spatafora J.W."/>
            <person name="Visel A."/>
            <person name="Grigoriev I.V."/>
        </authorList>
    </citation>
    <scope>NUCLEOTIDE SEQUENCE [LARGE SCALE GENOMIC DNA]</scope>
    <source>
        <strain evidence="12 13">NRRL 1336</strain>
    </source>
</reference>
<evidence type="ECO:0000256" key="3">
    <source>
        <dbReference type="ARBA" id="ARBA00022692"/>
    </source>
</evidence>
<dbReference type="GO" id="GO:0019706">
    <property type="term" value="F:protein-cysteine S-palmitoyltransferase activity"/>
    <property type="evidence" value="ECO:0007669"/>
    <property type="project" value="UniProtKB-EC"/>
</dbReference>
<dbReference type="AlphaFoldDB" id="A0A1X2IHL0"/>
<evidence type="ECO:0000256" key="1">
    <source>
        <dbReference type="ARBA" id="ARBA00004141"/>
    </source>
</evidence>
<keyword evidence="8 10" id="KW-0012">Acyltransferase</keyword>
<feature type="transmembrane region" description="Helical" evidence="10">
    <location>
        <begin position="208"/>
        <end position="232"/>
    </location>
</feature>
<dbReference type="Proteomes" id="UP000193560">
    <property type="component" value="Unassembled WGS sequence"/>
</dbReference>
<dbReference type="InterPro" id="IPR001594">
    <property type="entry name" value="Palmitoyltrfase_DHHC"/>
</dbReference>
<sequence>MYEICLLEPLLDQPRTRNTGMLLTFGTSSLWCLCMCCYVQILRIAPGSPKKTNDYAFGKDDDLSPQLISVCQENGTPRFCKMCKTFKPERSHHCRVCNTCVLKMDHHCSWINGCVGYKNHKIFLLFLFYTMIYVVWLFYNSMCLVLETVNVKPYSTSLKFIWTMYKVYFVTLWKILWNMWQSAWTRSWVPLLTGTPTLNMSIKFQIIIMLYLTFLFGVFLFGLTVIQLYLILHNRTTLEHIATHEQYIQLSILNTNTANINDDIKQNNSEVICLFPPEKRLYDIGLWNNWKLVMGNQWYLWLVPIQPPHLFNNDGYAFPYGDQAYRRIFKEASSTSSLQ</sequence>
<dbReference type="InterPro" id="IPR039859">
    <property type="entry name" value="PFA4/ZDH16/20/ERF2-like"/>
</dbReference>
<evidence type="ECO:0000313" key="12">
    <source>
        <dbReference type="EMBL" id="ORZ16530.1"/>
    </source>
</evidence>
<evidence type="ECO:0000256" key="4">
    <source>
        <dbReference type="ARBA" id="ARBA00022989"/>
    </source>
</evidence>
<keyword evidence="7" id="KW-0449">Lipoprotein</keyword>
<comment type="subcellular location">
    <subcellularLocation>
        <location evidence="1">Membrane</location>
        <topology evidence="1">Multi-pass membrane protein</topology>
    </subcellularLocation>
</comment>
<evidence type="ECO:0000256" key="7">
    <source>
        <dbReference type="ARBA" id="ARBA00023288"/>
    </source>
</evidence>
<evidence type="ECO:0000256" key="9">
    <source>
        <dbReference type="ARBA" id="ARBA00048048"/>
    </source>
</evidence>
<dbReference type="OrthoDB" id="9909019at2759"/>
<evidence type="ECO:0000256" key="5">
    <source>
        <dbReference type="ARBA" id="ARBA00023136"/>
    </source>
</evidence>
<evidence type="ECO:0000259" key="11">
    <source>
        <dbReference type="Pfam" id="PF01529"/>
    </source>
</evidence>